<dbReference type="InterPro" id="IPR014553">
    <property type="entry name" value="Aminopept"/>
</dbReference>
<evidence type="ECO:0000313" key="1">
    <source>
        <dbReference type="EMBL" id="PUE05723.1"/>
    </source>
</evidence>
<dbReference type="PIRSF" id="PIRSF029285">
    <property type="entry name" value="Aminopept"/>
    <property type="match status" value="1"/>
</dbReference>
<keyword evidence="1" id="KW-0378">Hydrolase</keyword>
<keyword evidence="1" id="KW-0031">Aminopeptidase</keyword>
<comment type="caution">
    <text evidence="1">The sequence shown here is derived from an EMBL/GenBank/DDBJ whole genome shotgun (WGS) entry which is preliminary data.</text>
</comment>
<dbReference type="AlphaFoldDB" id="A0A6N4E568"/>
<dbReference type="Pfam" id="PF10023">
    <property type="entry name" value="Aminopep"/>
    <property type="match status" value="1"/>
</dbReference>
<protein>
    <submittedName>
        <fullName evidence="1">Aminopeptidase</fullName>
    </submittedName>
</protein>
<keyword evidence="1" id="KW-0645">Protease</keyword>
<evidence type="ECO:0000313" key="2">
    <source>
        <dbReference type="Proteomes" id="UP000250928"/>
    </source>
</evidence>
<proteinExistence type="predicted"/>
<name>A0A6N4E568_9GAMM</name>
<dbReference type="PROSITE" id="PS51257">
    <property type="entry name" value="PROKAR_LIPOPROTEIN"/>
    <property type="match status" value="1"/>
</dbReference>
<organism evidence="1 2">
    <name type="scientific">Candidatus Sedimenticola endophacoides</name>
    <dbReference type="NCBI Taxonomy" id="2548426"/>
    <lineage>
        <taxon>Bacteria</taxon>
        <taxon>Pseudomonadati</taxon>
        <taxon>Pseudomonadota</taxon>
        <taxon>Gammaproteobacteria</taxon>
        <taxon>Chromatiales</taxon>
        <taxon>Sedimenticolaceae</taxon>
        <taxon>Sedimenticola</taxon>
    </lineage>
</organism>
<sequence>MIKRRYLVLGALLLQGCESLGYYLQSAHGHFTLLGRSEPIERLLEAPATDVRLKERLRRVQRIRSFASERLLLPDNGSYTRYAALDTEAVVWSLVATPEFSMQPRQWCYPVLGCASYRGYFERAAAQEHARELAVAGWDVAVEPVPAYSTLGWFDDPLPSTVIDWPEPLLAGLIFHELAHQRLYVEGDSAFNEAFASAVEQIGVTLWLGEQGEAAALEAWRRRQERERAFIALLLEMRGRLEWLYAEPVGVEWMRARKAHLMQRLRQRHDLLASGWEGGRGFDHWFRREVNNARLASVATYRQWLPAFLRLYREGDGMAAFLDAAEALSRLPMPARDARLRTLLTRPALP</sequence>
<dbReference type="Proteomes" id="UP000250928">
    <property type="component" value="Unassembled WGS sequence"/>
</dbReference>
<dbReference type="EMBL" id="PQCO01000040">
    <property type="protein sequence ID" value="PUE05723.1"/>
    <property type="molecule type" value="Genomic_DNA"/>
</dbReference>
<dbReference type="GO" id="GO:0004177">
    <property type="term" value="F:aminopeptidase activity"/>
    <property type="evidence" value="ECO:0007669"/>
    <property type="project" value="UniProtKB-KW"/>
</dbReference>
<accession>A0A6N4E568</accession>
<reference evidence="1 2" key="1">
    <citation type="submission" date="2018-01" db="EMBL/GenBank/DDBJ databases">
        <title>Novel co-symbiosis in the lucinid bivalve Phacoides pectinatus.</title>
        <authorList>
            <person name="Lim S.J."/>
            <person name="Davis B.G."/>
            <person name="Gill D.E."/>
            <person name="Engel A.S."/>
            <person name="Anderson L.C."/>
            <person name="Campbell B.J."/>
        </authorList>
    </citation>
    <scope>NUCLEOTIDE SEQUENCE [LARGE SCALE GENOMIC DNA]</scope>
    <source>
        <strain evidence="1">N3_P5</strain>
    </source>
</reference>
<gene>
    <name evidence="1" type="ORF">C3L24_00465</name>
</gene>